<evidence type="ECO:0000313" key="3">
    <source>
        <dbReference type="Proteomes" id="UP000050378"/>
    </source>
</evidence>
<dbReference type="Pfam" id="PF05936">
    <property type="entry name" value="T6SS_VasE"/>
    <property type="match status" value="1"/>
</dbReference>
<dbReference type="PANTHER" id="PTHR35566">
    <property type="entry name" value="BLR3599 PROTEIN"/>
    <property type="match status" value="1"/>
</dbReference>
<dbReference type="InterPro" id="IPR010263">
    <property type="entry name" value="T6SS_TssK"/>
</dbReference>
<reference evidence="1 3" key="1">
    <citation type="submission" date="2015-09" db="EMBL/GenBank/DDBJ databases">
        <title>Draft Genome Sequence of Pseudoalteromonas lipolytica UCD-48B.</title>
        <authorList>
            <person name="Krusor M."/>
            <person name="Coil D.A."/>
            <person name="Lang J.M."/>
            <person name="Eisen J.A."/>
            <person name="Alexiev A."/>
        </authorList>
    </citation>
    <scope>NUCLEOTIDE SEQUENCE [LARGE SCALE GENOMIC DNA]</scope>
    <source>
        <strain evidence="1 3">UCD-48B</strain>
    </source>
</reference>
<gene>
    <name evidence="2" type="primary">tssK</name>
    <name evidence="1" type="ORF">AOG27_16380</name>
    <name evidence="2" type="ORF">PQI24_20395</name>
</gene>
<dbReference type="RefSeq" id="WP_054554076.1">
    <property type="nucleotide sequence ID" value="NZ_JAQPZS010000030.1"/>
</dbReference>
<dbReference type="OrthoDB" id="9775333at2"/>
<accession>A0A0P7DTY2</accession>
<dbReference type="AlphaFoldDB" id="A0A0P7DTY2"/>
<protein>
    <submittedName>
        <fullName evidence="1">Type VI secretion protein</fullName>
    </submittedName>
    <submittedName>
        <fullName evidence="2">Type VI secretion system baseplate subunit TssK</fullName>
    </submittedName>
</protein>
<keyword evidence="4" id="KW-1185">Reference proteome</keyword>
<name>A0A0P7DTY2_9GAMM</name>
<proteinExistence type="predicted"/>
<comment type="caution">
    <text evidence="1">The sequence shown here is derived from an EMBL/GenBank/DDBJ whole genome shotgun (WGS) entry which is preliminary data.</text>
</comment>
<dbReference type="NCBIfam" id="TIGR03353">
    <property type="entry name" value="VI_chp_4"/>
    <property type="match status" value="1"/>
</dbReference>
<evidence type="ECO:0000313" key="1">
    <source>
        <dbReference type="EMBL" id="KPM82547.1"/>
    </source>
</evidence>
<dbReference type="PATRIC" id="fig|570156.3.peg.1205"/>
<dbReference type="STRING" id="570156.AOG27_16380"/>
<dbReference type="PANTHER" id="PTHR35566:SF1">
    <property type="entry name" value="TYPE VI SECRETION SYSTEM BASEPLATE COMPONENT TSSK1"/>
    <property type="match status" value="1"/>
</dbReference>
<dbReference type="Proteomes" id="UP001377972">
    <property type="component" value="Unassembled WGS sequence"/>
</dbReference>
<organism evidence="1 3">
    <name type="scientific">Pseudoalteromonas lipolytica</name>
    <dbReference type="NCBI Taxonomy" id="570156"/>
    <lineage>
        <taxon>Bacteria</taxon>
        <taxon>Pseudomonadati</taxon>
        <taxon>Pseudomonadota</taxon>
        <taxon>Gammaproteobacteria</taxon>
        <taxon>Alteromonadales</taxon>
        <taxon>Pseudoalteromonadaceae</taxon>
        <taxon>Pseudoalteromonas</taxon>
    </lineage>
</organism>
<evidence type="ECO:0000313" key="4">
    <source>
        <dbReference type="Proteomes" id="UP001377972"/>
    </source>
</evidence>
<reference evidence="2 4" key="2">
    <citation type="submission" date="2023-01" db="EMBL/GenBank/DDBJ databases">
        <title>Trichodesmium-associated heterotrophic epibiont bacteria.</title>
        <authorList>
            <person name="Cleveland C.S."/>
            <person name="Webb E.A."/>
        </authorList>
    </citation>
    <scope>NUCLEOTIDE SEQUENCE [LARGE SCALE GENOMIC DNA]</scope>
    <source>
        <strain evidence="2 4">USCH2</strain>
    </source>
</reference>
<dbReference type="EMBL" id="LJTC01000011">
    <property type="protein sequence ID" value="KPM82547.1"/>
    <property type="molecule type" value="Genomic_DNA"/>
</dbReference>
<dbReference type="EMBL" id="JAQPZS010000030">
    <property type="protein sequence ID" value="MEJ6498401.1"/>
    <property type="molecule type" value="Genomic_DNA"/>
</dbReference>
<sequence>MNVKGPMKPVWAEGVLLAQQHFQLFDDYHEQNQIVRQGLISPLAFGLHHLTIDESALARGILKVISFKAILENGRLLEFDRQHHEELKLELAADTDEVTVYLAIAANKVVSDIEGYATSGQLSAYQADYIEFSDHHDAARNREVLIAQPNYILLTDNDVKTYFDTLACIKIMRAEDGSFKVSKEFVPPLLTIQASFYLTELLNRTANLVNAKVNVLLGRRKNFGSVTDFGPNEMNSFLLLNAMAPSAKRLDHLKSLQLVHPERLYCELVDLISSVSMFEHSDLVSQIPPYQHKQLTHVFGTLDILLSKLLEGVVPKKMAGLKLEKVSNAIYQVATIDSAIFDNNDFYLAVYFESEDTKWIDTFSDQVKVGATEKLEIMIASALAGVQLTHCQRPPNKLAIKSGYEYFRLEAHGFIWQQIIEEQSLSLFIPFGLQAAQVEIVTVARN</sequence>
<dbReference type="Proteomes" id="UP000050378">
    <property type="component" value="Unassembled WGS sequence"/>
</dbReference>
<evidence type="ECO:0000313" key="2">
    <source>
        <dbReference type="EMBL" id="MEJ6498401.1"/>
    </source>
</evidence>